<comment type="caution">
    <text evidence="4">The sequence shown here is derived from an EMBL/GenBank/DDBJ whole genome shotgun (WGS) entry which is preliminary data.</text>
</comment>
<dbReference type="Gene3D" id="3.40.50.720">
    <property type="entry name" value="NAD(P)-binding Rossmann-like Domain"/>
    <property type="match status" value="1"/>
</dbReference>
<dbReference type="PANTHER" id="PTHR11092">
    <property type="entry name" value="SUGAR NUCLEOTIDE EPIMERASE RELATED"/>
    <property type="match status" value="1"/>
</dbReference>
<dbReference type="InterPro" id="IPR036291">
    <property type="entry name" value="NAD(P)-bd_dom_sf"/>
</dbReference>
<accession>A0ABW8P6X7</accession>
<dbReference type="RefSeq" id="WP_088398935.1">
    <property type="nucleotide sequence ID" value="NZ_JAZGZP010000006.1"/>
</dbReference>
<feature type="domain" description="NAD-dependent epimerase/dehydratase" evidence="2">
    <location>
        <begin position="3"/>
        <end position="224"/>
    </location>
</feature>
<sequence>MKVLVTGATGLVGKEVVKVLHEKKILVHYLTTSKNKLTCSDNLKGFYWDPKTKEIDPACIEEVSFIIHLAGASISKRWTSRYKQEIIESRVIPLQMLYELLKNTSHKVKGIISASAIGVYPSCIERYYMEDFVDFDHSFLSNVVKTWEESVDKFTDLEMNICKLRIGLVLSKEGGVLSEILKPLQLDLGVLFGTGQHWQSWIHITDLARLFIFALEFELQGVYNAVAPDPVTHKEFIGNLTKLVGSPLIMLNLPKVLMKLILGEKHVLLYDSQRVSSAKIQEKGFKFHYTNIDDAFRNLLK</sequence>
<evidence type="ECO:0000256" key="1">
    <source>
        <dbReference type="ARBA" id="ARBA00009353"/>
    </source>
</evidence>
<comment type="similarity">
    <text evidence="1">Belongs to the NAD(P)-dependent epimerase/dehydratase family. SDR39U1 subfamily.</text>
</comment>
<organism evidence="4 5">
    <name type="scientific">Flavobacterium oreochromis</name>
    <dbReference type="NCBI Taxonomy" id="2906078"/>
    <lineage>
        <taxon>Bacteria</taxon>
        <taxon>Pseudomonadati</taxon>
        <taxon>Bacteroidota</taxon>
        <taxon>Flavobacteriia</taxon>
        <taxon>Flavobacteriales</taxon>
        <taxon>Flavobacteriaceae</taxon>
        <taxon>Flavobacterium</taxon>
    </lineage>
</organism>
<keyword evidence="5" id="KW-1185">Reference proteome</keyword>
<dbReference type="InterPro" id="IPR001509">
    <property type="entry name" value="Epimerase_deHydtase"/>
</dbReference>
<reference evidence="4 5" key="1">
    <citation type="submission" date="2024-02" db="EMBL/GenBank/DDBJ databases">
        <title>Comparative Genomic Analysis of Flavobacterium Species Causing Columnaris Disease of Freshwater Fish in Thailand: Insights into Virulence and Resistance Mechanisms.</title>
        <authorList>
            <person name="Nguyen D."/>
            <person name="Chokmangmeepisarn P."/>
            <person name="Khianchaikhan K."/>
            <person name="Morishita M."/>
            <person name="Bunnoy A."/>
            <person name="Rodkhum C."/>
        </authorList>
    </citation>
    <scope>NUCLEOTIDE SEQUENCE [LARGE SCALE GENOMIC DNA]</scope>
    <source>
        <strain evidence="4 5">CNRT2201</strain>
    </source>
</reference>
<dbReference type="NCBIfam" id="TIGR01777">
    <property type="entry name" value="yfcH"/>
    <property type="match status" value="1"/>
</dbReference>
<dbReference type="Pfam" id="PF01370">
    <property type="entry name" value="Epimerase"/>
    <property type="match status" value="1"/>
</dbReference>
<proteinExistence type="inferred from homology"/>
<gene>
    <name evidence="4" type="ORF">V3I07_05310</name>
</gene>
<protein>
    <submittedName>
        <fullName evidence="4">TIGR01777 family oxidoreductase</fullName>
    </submittedName>
</protein>
<evidence type="ECO:0000259" key="3">
    <source>
        <dbReference type="Pfam" id="PF08338"/>
    </source>
</evidence>
<dbReference type="PANTHER" id="PTHR11092:SF0">
    <property type="entry name" value="EPIMERASE FAMILY PROTEIN SDR39U1"/>
    <property type="match status" value="1"/>
</dbReference>
<dbReference type="Pfam" id="PF08338">
    <property type="entry name" value="DUF1731"/>
    <property type="match status" value="1"/>
</dbReference>
<dbReference type="InterPro" id="IPR010099">
    <property type="entry name" value="SDR39U1"/>
</dbReference>
<dbReference type="InterPro" id="IPR013549">
    <property type="entry name" value="DUF1731"/>
</dbReference>
<evidence type="ECO:0000313" key="4">
    <source>
        <dbReference type="EMBL" id="MFK7000312.1"/>
    </source>
</evidence>
<name>A0ABW8P6X7_9FLAO</name>
<feature type="domain" description="DUF1731" evidence="3">
    <location>
        <begin position="254"/>
        <end position="299"/>
    </location>
</feature>
<dbReference type="SUPFAM" id="SSF51735">
    <property type="entry name" value="NAD(P)-binding Rossmann-fold domains"/>
    <property type="match status" value="1"/>
</dbReference>
<evidence type="ECO:0000259" key="2">
    <source>
        <dbReference type="Pfam" id="PF01370"/>
    </source>
</evidence>
<evidence type="ECO:0000313" key="5">
    <source>
        <dbReference type="Proteomes" id="UP001621706"/>
    </source>
</evidence>
<dbReference type="EMBL" id="JAZGZP010000006">
    <property type="protein sequence ID" value="MFK7000312.1"/>
    <property type="molecule type" value="Genomic_DNA"/>
</dbReference>
<dbReference type="Proteomes" id="UP001621706">
    <property type="component" value="Unassembled WGS sequence"/>
</dbReference>